<evidence type="ECO:0000256" key="1">
    <source>
        <dbReference type="SAM" id="SignalP"/>
    </source>
</evidence>
<evidence type="ECO:0000313" key="4">
    <source>
        <dbReference type="Proteomes" id="UP001529380"/>
    </source>
</evidence>
<dbReference type="EMBL" id="JAUDCL010000008">
    <property type="protein sequence ID" value="MDM8200885.1"/>
    <property type="molecule type" value="Genomic_DNA"/>
</dbReference>
<proteinExistence type="predicted"/>
<accession>A0ABT7URK3</accession>
<dbReference type="Gene3D" id="3.10.105.10">
    <property type="entry name" value="Dipeptide-binding Protein, Domain 3"/>
    <property type="match status" value="1"/>
</dbReference>
<dbReference type="Pfam" id="PF00496">
    <property type="entry name" value="SBP_bac_5"/>
    <property type="match status" value="1"/>
</dbReference>
<feature type="chain" id="PRO_5045762001" evidence="1">
    <location>
        <begin position="25"/>
        <end position="525"/>
    </location>
</feature>
<sequence>MARFRRLAAFALCLALLAGCGGNAASSASSQAASSASSASSSSGAASVPEQSAGAPTALVLGYTPSAGFNPYASASNLVEQNAGLLFECLVELTPELSLEYRLADSIVSAGETVSIHMRSGCTFADGTAVTAQDAAASLEAARLSERYAARFANVTEVKASGDTVTVTLATPDSMFAYLCDIPVLKAAETGSAQPTPNGRYTYGDSGSLVRNASCAFAEDGPDTIYLTEVSSYEEMVSGFAVGSLNLYTASDSAQTSAGFSSVSDYYKTNNLVFLGVNATPPETGEKSPLLTTAGGRGLLSQLIDRTQLAQKSYYSRAYPATGCINDHYDCVADGHVILSSAELTADQAAADMAALGYSLDDAGYYQNADGERLNLRLLVYSGNTYKRYAATLIKEQLAAAGIYVTVEEASDFDVYSQKVASGDFDLYIGEVKLYNNMDMSPFFEGGQASVGIVQSEALATAYAAFKADQNTAAALEEAFAAEMPYVPLLWRNGTVVHSSGISGLSCSISNVFYSLEGLRFDAAE</sequence>
<dbReference type="Gene3D" id="3.40.190.10">
    <property type="entry name" value="Periplasmic binding protein-like II"/>
    <property type="match status" value="1"/>
</dbReference>
<dbReference type="PROSITE" id="PS51257">
    <property type="entry name" value="PROKAR_LIPOPROTEIN"/>
    <property type="match status" value="1"/>
</dbReference>
<feature type="domain" description="Solute-binding protein family 5" evidence="2">
    <location>
        <begin position="101"/>
        <end position="433"/>
    </location>
</feature>
<dbReference type="PANTHER" id="PTHR30290">
    <property type="entry name" value="PERIPLASMIC BINDING COMPONENT OF ABC TRANSPORTER"/>
    <property type="match status" value="1"/>
</dbReference>
<comment type="caution">
    <text evidence="3">The sequence shown here is derived from an EMBL/GenBank/DDBJ whole genome shotgun (WGS) entry which is preliminary data.</text>
</comment>
<dbReference type="Proteomes" id="UP001529380">
    <property type="component" value="Unassembled WGS sequence"/>
</dbReference>
<organism evidence="3 4">
    <name type="scientific">Allofournierella massiliensis</name>
    <dbReference type="NCBI Taxonomy" id="1650663"/>
    <lineage>
        <taxon>Bacteria</taxon>
        <taxon>Bacillati</taxon>
        <taxon>Bacillota</taxon>
        <taxon>Clostridia</taxon>
        <taxon>Eubacteriales</taxon>
        <taxon>Oscillospiraceae</taxon>
        <taxon>Allofournierella</taxon>
    </lineage>
</organism>
<dbReference type="InterPro" id="IPR000914">
    <property type="entry name" value="SBP_5_dom"/>
</dbReference>
<dbReference type="RefSeq" id="WP_289599557.1">
    <property type="nucleotide sequence ID" value="NZ_JAUDCL010000008.1"/>
</dbReference>
<reference evidence="3 4" key="3">
    <citation type="submission" date="2023-06" db="EMBL/GenBank/DDBJ databases">
        <authorList>
            <person name="Zeman M."/>
            <person name="Kubasova T."/>
            <person name="Jahodarova E."/>
            <person name="Nykrynova M."/>
            <person name="Rychlik I."/>
        </authorList>
    </citation>
    <scope>NUCLEOTIDE SEQUENCE [LARGE SCALE GENOMIC DNA]</scope>
    <source>
        <strain evidence="3 4">ET340</strain>
    </source>
</reference>
<evidence type="ECO:0000313" key="3">
    <source>
        <dbReference type="EMBL" id="MDM8200885.1"/>
    </source>
</evidence>
<evidence type="ECO:0000259" key="2">
    <source>
        <dbReference type="Pfam" id="PF00496"/>
    </source>
</evidence>
<keyword evidence="1" id="KW-0732">Signal</keyword>
<dbReference type="InterPro" id="IPR039424">
    <property type="entry name" value="SBP_5"/>
</dbReference>
<name>A0ABT7URK3_9FIRM</name>
<dbReference type="SUPFAM" id="SSF53850">
    <property type="entry name" value="Periplasmic binding protein-like II"/>
    <property type="match status" value="1"/>
</dbReference>
<keyword evidence="4" id="KW-1185">Reference proteome</keyword>
<feature type="signal peptide" evidence="1">
    <location>
        <begin position="1"/>
        <end position="24"/>
    </location>
</feature>
<reference evidence="3 4" key="2">
    <citation type="submission" date="2023-06" db="EMBL/GenBank/DDBJ databases">
        <title>Identification and characterization of horizontal gene transfer across gut microbiota members of farm animals based on homology search.</title>
        <authorList>
            <person name="Schwarzerova J."/>
            <person name="Nykrynova M."/>
            <person name="Jureckova K."/>
            <person name="Cejkova D."/>
            <person name="Rychlik I."/>
        </authorList>
    </citation>
    <scope>NUCLEOTIDE SEQUENCE [LARGE SCALE GENOMIC DNA]</scope>
    <source>
        <strain evidence="3 4">ET340</strain>
    </source>
</reference>
<protein>
    <submittedName>
        <fullName evidence="3">ABC transporter substrate-binding protein</fullName>
    </submittedName>
</protein>
<gene>
    <name evidence="3" type="ORF">QUW08_06210</name>
</gene>
<reference evidence="4" key="1">
    <citation type="submission" date="2023-06" db="EMBL/GenBank/DDBJ databases">
        <title>Identification and characterization of horizontal gene transfer across gut microbiota members of farm animals based on homology search.</title>
        <authorList>
            <person name="Zeman M."/>
            <person name="Kubasova T."/>
            <person name="Jahodarova E."/>
            <person name="Nykrynova M."/>
            <person name="Rychlik I."/>
        </authorList>
    </citation>
    <scope>NUCLEOTIDE SEQUENCE [LARGE SCALE GENOMIC DNA]</scope>
    <source>
        <strain evidence="4">ET340</strain>
    </source>
</reference>